<reference evidence="1" key="1">
    <citation type="journal article" date="2014" name="Front. Microbiol.">
        <title>High frequency of phylogenetically diverse reductive dehalogenase-homologous genes in deep subseafloor sedimentary metagenomes.</title>
        <authorList>
            <person name="Kawai M."/>
            <person name="Futagami T."/>
            <person name="Toyoda A."/>
            <person name="Takaki Y."/>
            <person name="Nishi S."/>
            <person name="Hori S."/>
            <person name="Arai W."/>
            <person name="Tsubouchi T."/>
            <person name="Morono Y."/>
            <person name="Uchiyama I."/>
            <person name="Ito T."/>
            <person name="Fujiyama A."/>
            <person name="Inagaki F."/>
            <person name="Takami H."/>
        </authorList>
    </citation>
    <scope>NUCLEOTIDE SEQUENCE</scope>
    <source>
        <strain evidence="1">Expedition CK06-06</strain>
    </source>
</reference>
<dbReference type="EMBL" id="BART01026398">
    <property type="protein sequence ID" value="GAG96395.1"/>
    <property type="molecule type" value="Genomic_DNA"/>
</dbReference>
<accession>X1BN10</accession>
<comment type="caution">
    <text evidence="1">The sequence shown here is derived from an EMBL/GenBank/DDBJ whole genome shotgun (WGS) entry which is preliminary data.</text>
</comment>
<evidence type="ECO:0000313" key="1">
    <source>
        <dbReference type="EMBL" id="GAG96395.1"/>
    </source>
</evidence>
<gene>
    <name evidence="1" type="ORF">S01H4_47095</name>
</gene>
<name>X1BN10_9ZZZZ</name>
<proteinExistence type="predicted"/>
<dbReference type="AlphaFoldDB" id="X1BN10"/>
<feature type="non-terminal residue" evidence="1">
    <location>
        <position position="1"/>
    </location>
</feature>
<protein>
    <submittedName>
        <fullName evidence="1">Uncharacterized protein</fullName>
    </submittedName>
</protein>
<sequence length="94" mass="9858">NGVDDVLGTPDDNLDLQVTSPAIDAGNNATVPLDAADLDDDFRTTEALPLDIDFNARFANMPAITDTGNGSAPIVDLGAYEVSPSSLIFKDSFE</sequence>
<organism evidence="1">
    <name type="scientific">marine sediment metagenome</name>
    <dbReference type="NCBI Taxonomy" id="412755"/>
    <lineage>
        <taxon>unclassified sequences</taxon>
        <taxon>metagenomes</taxon>
        <taxon>ecological metagenomes</taxon>
    </lineage>
</organism>